<gene>
    <name evidence="3" type="ORF">BZ3500_MVSOF-1268-A1-R1_CHR2-3G05314</name>
</gene>
<keyword evidence="2" id="KW-1133">Transmembrane helix</keyword>
<dbReference type="STRING" id="289078.A0A2X0KBB4"/>
<sequence>MPGSLSQTGAVLIFIAVLLAYTLQTELAQYLQQTAGYKKPYFLFYLTHSGYLLIAPLHLVSLRLLSIPIEANLRTLVAILEVHFAPPEPKTPTTPIPLPPTHRPSYSRSLSRASLPPSADEAPDRPGPGRRRTSMKRLLHSAKPKGSSAGWIARLISTVLLLTFLIAFPALSWYAAVPLTSMTDITAIYNVFAFWAYLLAIKFLGEEPSKSKLISVLVAVSGVMVIAYGDSFSSQPSRDPKDEEKASSRLFGNLLALFGSVAYASYEVWYKLHVALPDPEGGDEEAIEDEDEAEEEGEALLPSPETTGDESPYPPPLRRIASHTLSISTPTTTPLSNPSTTSFLLYSNLITALIGFFTFILFWIPIPILHYYGWEEFVAPSRATWLPILATVMCGVIFNAGFMLLLSLWGPVIASVGNLCTLVLVALADTFVPTAPGLSTASLLGSGLIVASFAGLIIGAAKAPSEKVVEEGWDEEGDDRGRATKHVEEETV</sequence>
<dbReference type="OrthoDB" id="10062838at2759"/>
<feature type="transmembrane region" description="Helical" evidence="2">
    <location>
        <begin position="40"/>
        <end position="65"/>
    </location>
</feature>
<dbReference type="EMBL" id="FMWP01000011">
    <property type="protein sequence ID" value="SCZ87846.1"/>
    <property type="molecule type" value="Genomic_DNA"/>
</dbReference>
<feature type="compositionally biased region" description="Pro residues" evidence="1">
    <location>
        <begin position="90"/>
        <end position="102"/>
    </location>
</feature>
<evidence type="ECO:0000256" key="1">
    <source>
        <dbReference type="SAM" id="MobiDB-lite"/>
    </source>
</evidence>
<reference evidence="4" key="1">
    <citation type="submission" date="2016-10" db="EMBL/GenBank/DDBJ databases">
        <authorList>
            <person name="Jeantristanb JTB J.-T."/>
            <person name="Ricardo R."/>
        </authorList>
    </citation>
    <scope>NUCLEOTIDE SEQUENCE [LARGE SCALE GENOMIC DNA]</scope>
</reference>
<name>A0A2X0KBB4_9BASI</name>
<feature type="transmembrane region" description="Helical" evidence="2">
    <location>
        <begin position="412"/>
        <end position="432"/>
    </location>
</feature>
<evidence type="ECO:0000256" key="2">
    <source>
        <dbReference type="SAM" id="Phobius"/>
    </source>
</evidence>
<feature type="region of interest" description="Disordered" evidence="1">
    <location>
        <begin position="468"/>
        <end position="492"/>
    </location>
</feature>
<evidence type="ECO:0000313" key="3">
    <source>
        <dbReference type="EMBL" id="SCZ87846.1"/>
    </source>
</evidence>
<protein>
    <submittedName>
        <fullName evidence="3">BZ3500_MvSof-1268-A1-R1_Chr2-3g05314 protein</fullName>
    </submittedName>
</protein>
<feature type="compositionally biased region" description="Low complexity" evidence="1">
    <location>
        <begin position="103"/>
        <end position="119"/>
    </location>
</feature>
<dbReference type="SUPFAM" id="SSF103481">
    <property type="entry name" value="Multidrug resistance efflux transporter EmrE"/>
    <property type="match status" value="1"/>
</dbReference>
<dbReference type="PANTHER" id="PTHR19346:SF4">
    <property type="entry name" value="SUGAR PHOSPHATE TRANSPORTER DOMAIN-CONTAINING PROTEIN"/>
    <property type="match status" value="1"/>
</dbReference>
<feature type="compositionally biased region" description="Acidic residues" evidence="1">
    <location>
        <begin position="280"/>
        <end position="298"/>
    </location>
</feature>
<keyword evidence="2" id="KW-0812">Transmembrane</keyword>
<organism evidence="3 4">
    <name type="scientific">Microbotryum saponariae</name>
    <dbReference type="NCBI Taxonomy" id="289078"/>
    <lineage>
        <taxon>Eukaryota</taxon>
        <taxon>Fungi</taxon>
        <taxon>Dikarya</taxon>
        <taxon>Basidiomycota</taxon>
        <taxon>Pucciniomycotina</taxon>
        <taxon>Microbotryomycetes</taxon>
        <taxon>Microbotryales</taxon>
        <taxon>Microbotryaceae</taxon>
        <taxon>Microbotryum</taxon>
    </lineage>
</organism>
<dbReference type="InterPro" id="IPR037185">
    <property type="entry name" value="EmrE-like"/>
</dbReference>
<feature type="transmembrane region" description="Helical" evidence="2">
    <location>
        <begin position="249"/>
        <end position="266"/>
    </location>
</feature>
<keyword evidence="2" id="KW-0472">Membrane</keyword>
<evidence type="ECO:0000313" key="4">
    <source>
        <dbReference type="Proteomes" id="UP000249723"/>
    </source>
</evidence>
<feature type="region of interest" description="Disordered" evidence="1">
    <location>
        <begin position="90"/>
        <end position="134"/>
    </location>
</feature>
<feature type="transmembrane region" description="Helical" evidence="2">
    <location>
        <begin position="343"/>
        <end position="364"/>
    </location>
</feature>
<dbReference type="Proteomes" id="UP000249723">
    <property type="component" value="Unassembled WGS sequence"/>
</dbReference>
<accession>A0A2X0KBB4</accession>
<feature type="transmembrane region" description="Helical" evidence="2">
    <location>
        <begin position="187"/>
        <end position="205"/>
    </location>
</feature>
<feature type="transmembrane region" description="Helical" evidence="2">
    <location>
        <begin position="384"/>
        <end position="405"/>
    </location>
</feature>
<feature type="transmembrane region" description="Helical" evidence="2">
    <location>
        <begin position="151"/>
        <end position="175"/>
    </location>
</feature>
<feature type="transmembrane region" description="Helical" evidence="2">
    <location>
        <begin position="438"/>
        <end position="458"/>
    </location>
</feature>
<dbReference type="InterPro" id="IPR026505">
    <property type="entry name" value="Solute_c_fam_35_mem_F3/F4"/>
</dbReference>
<proteinExistence type="predicted"/>
<keyword evidence="4" id="KW-1185">Reference proteome</keyword>
<feature type="transmembrane region" description="Helical" evidence="2">
    <location>
        <begin position="212"/>
        <end position="229"/>
    </location>
</feature>
<feature type="compositionally biased region" description="Basic and acidic residues" evidence="1">
    <location>
        <begin position="479"/>
        <end position="492"/>
    </location>
</feature>
<dbReference type="AlphaFoldDB" id="A0A2X0KBB4"/>
<dbReference type="PANTHER" id="PTHR19346">
    <property type="entry name" value="SUGAR PHOSPHATE TRANSPORTER DOMAIN-CONTAINING PROTEIN"/>
    <property type="match status" value="1"/>
</dbReference>
<feature type="region of interest" description="Disordered" evidence="1">
    <location>
        <begin position="280"/>
        <end position="315"/>
    </location>
</feature>